<evidence type="ECO:0000256" key="3">
    <source>
        <dbReference type="ARBA" id="ARBA00022490"/>
    </source>
</evidence>
<evidence type="ECO:0000256" key="6">
    <source>
        <dbReference type="ARBA" id="ARBA00023136"/>
    </source>
</evidence>
<dbReference type="Pfam" id="PF03114">
    <property type="entry name" value="BAR"/>
    <property type="match status" value="1"/>
</dbReference>
<dbReference type="AlphaFoldDB" id="A0A6J1UQ50"/>
<evidence type="ECO:0000313" key="17">
    <source>
        <dbReference type="Proteomes" id="UP000504612"/>
    </source>
</evidence>
<keyword evidence="5 13" id="KW-0175">Coiled coil</keyword>
<dbReference type="Proteomes" id="UP000504612">
    <property type="component" value="Unplaced"/>
</dbReference>
<comment type="subcellular location">
    <subcellularLocation>
        <location evidence="1">Cytoplasm</location>
        <location evidence="1">Cytoskeleton</location>
    </subcellularLocation>
    <subcellularLocation>
        <location evidence="9">Cytoplasmic vesicle</location>
        <location evidence="9">Secretory vesicle</location>
        <location evidence="9">Synaptic vesicle membrane</location>
        <topology evidence="9">Peripheral membrane protein</topology>
        <orientation evidence="9">Cytoplasmic side</orientation>
    </subcellularLocation>
</comment>
<dbReference type="SMART" id="SM00326">
    <property type="entry name" value="SH3"/>
    <property type="match status" value="1"/>
</dbReference>
<evidence type="ECO:0000259" key="16">
    <source>
        <dbReference type="PROSITE" id="PS51021"/>
    </source>
</evidence>
<dbReference type="PANTHER" id="PTHR46514:SF2">
    <property type="entry name" value="AMPHIPHYSIN"/>
    <property type="match status" value="1"/>
</dbReference>
<dbReference type="SUPFAM" id="SSF50044">
    <property type="entry name" value="SH3-domain"/>
    <property type="match status" value="1"/>
</dbReference>
<dbReference type="SMART" id="SM00721">
    <property type="entry name" value="BAR"/>
    <property type="match status" value="1"/>
</dbReference>
<dbReference type="CDD" id="cd07611">
    <property type="entry name" value="BAR_Amphiphysin_I_II"/>
    <property type="match status" value="1"/>
</dbReference>
<evidence type="ECO:0000256" key="5">
    <source>
        <dbReference type="ARBA" id="ARBA00023054"/>
    </source>
</evidence>
<reference evidence="18" key="1">
    <citation type="submission" date="2025-08" db="UniProtKB">
        <authorList>
            <consortium name="RefSeq"/>
        </authorList>
    </citation>
    <scope>IDENTIFICATION</scope>
</reference>
<dbReference type="PRINTS" id="PR00452">
    <property type="entry name" value="SH3DOMAIN"/>
</dbReference>
<evidence type="ECO:0000256" key="7">
    <source>
        <dbReference type="ARBA" id="ARBA00023212"/>
    </source>
</evidence>
<feature type="domain" description="SH3" evidence="15">
    <location>
        <begin position="594"/>
        <end position="667"/>
    </location>
</feature>
<accession>A0A6J1UQ50</accession>
<keyword evidence="3" id="KW-0963">Cytoplasm</keyword>
<dbReference type="InterPro" id="IPR004148">
    <property type="entry name" value="BAR_dom"/>
</dbReference>
<dbReference type="InterPro" id="IPR036028">
    <property type="entry name" value="SH3-like_dom_sf"/>
</dbReference>
<feature type="region of interest" description="Disordered" evidence="14">
    <location>
        <begin position="544"/>
        <end position="589"/>
    </location>
</feature>
<dbReference type="KEGG" id="nss:113416779"/>
<evidence type="ECO:0000256" key="1">
    <source>
        <dbReference type="ARBA" id="ARBA00004245"/>
    </source>
</evidence>
<dbReference type="PRINTS" id="PR01252">
    <property type="entry name" value="AMPHIPHYSIN1"/>
</dbReference>
<dbReference type="GO" id="GO:0005886">
    <property type="term" value="C:plasma membrane"/>
    <property type="evidence" value="ECO:0007669"/>
    <property type="project" value="TreeGrafter"/>
</dbReference>
<dbReference type="Gene3D" id="1.20.1270.60">
    <property type="entry name" value="Arfaptin homology (AH) domain/BAR domain"/>
    <property type="match status" value="1"/>
</dbReference>
<dbReference type="FunFam" id="1.20.1270.60:FF:000013">
    <property type="entry name" value="Amphiphysin isoform 2"/>
    <property type="match status" value="1"/>
</dbReference>
<evidence type="ECO:0000256" key="13">
    <source>
        <dbReference type="SAM" id="Coils"/>
    </source>
</evidence>
<dbReference type="SUPFAM" id="SSF103657">
    <property type="entry name" value="BAR/IMD domain-like"/>
    <property type="match status" value="1"/>
</dbReference>
<dbReference type="CTD" id="273"/>
<evidence type="ECO:0000256" key="4">
    <source>
        <dbReference type="ARBA" id="ARBA00023018"/>
    </source>
</evidence>
<name>A0A6J1UQ50_9SAUR</name>
<feature type="compositionally biased region" description="Pro residues" evidence="14">
    <location>
        <begin position="261"/>
        <end position="272"/>
    </location>
</feature>
<dbReference type="PROSITE" id="PS51021">
    <property type="entry name" value="BAR"/>
    <property type="match status" value="1"/>
</dbReference>
<dbReference type="PANTHER" id="PTHR46514">
    <property type="entry name" value="AMPHIPHYSIN"/>
    <property type="match status" value="1"/>
</dbReference>
<dbReference type="Gene3D" id="2.30.30.40">
    <property type="entry name" value="SH3 Domains"/>
    <property type="match status" value="1"/>
</dbReference>
<dbReference type="GO" id="GO:0005856">
    <property type="term" value="C:cytoskeleton"/>
    <property type="evidence" value="ECO:0007669"/>
    <property type="project" value="UniProtKB-SubCell"/>
</dbReference>
<keyword evidence="2 12" id="KW-0728">SH3 domain</keyword>
<dbReference type="InterPro" id="IPR003005">
    <property type="entry name" value="Amphiphysin"/>
</dbReference>
<feature type="domain" description="BAR" evidence="16">
    <location>
        <begin position="24"/>
        <end position="240"/>
    </location>
</feature>
<sequence length="667" mass="74337">MADIKTGIFAKNVQKRLNRAQEKVLQKLGKADETKDEQFEEYVQNFKRQEAEGSRLQKELRGYLAAIKGMQDASKKLTESLHEVYEPDWYGRDDVKMVGEKCDVLWEDFHQKLVDGSLLTLDTYLGQFPDIKNRIAKRSRKLVDYDSARHHLEALQSSKRKDEGRISKAEEEFQKAQKVFEEFNTDLQEELPSLWSRRVGFYVNTFKNISSLEAKFHKEIALLCHKLYEVITKLGEQHADKAFTILGAPSDSGPLRIAKTPSPPEEASPPLSPEADANHTLTTPSSPAPARPKSPSQLRKGPPVPPLPKLTPVVDMQQENIISLFDDNFVPEINVTTPSQNEAPDDKKEESLLDFDFDPFKPDNASTVVTHSPVSQTLPWDLWTTNNEVVQPASSNTFNGFAQDTSLFSLQPSQEDIIDSKAEEAAPSLEIQAEEDINIAASDTKPEAQALEIDNSTAETVLQMDSVIESPTETECVDATSTNEGGEVAVTDEVTDEVTESNMDYIEGKAENIQDNLSNIPSVVIEPASNNEDGDDHEIQVTESKDSVEEVANQKTEVPTVESSDDISEPPNIVEEKPASSEKQPAATDDMPPGFLYKVEALHDFEAANSDELTLQRGDIVLVIPSAGEADQEAGWLTGIKDRDWLQYKDASTYKGLFPENFTCRFE</sequence>
<evidence type="ECO:0000256" key="9">
    <source>
        <dbReference type="ARBA" id="ARBA00037838"/>
    </source>
</evidence>
<dbReference type="GO" id="GO:0048488">
    <property type="term" value="P:synaptic vesicle endocytosis"/>
    <property type="evidence" value="ECO:0007669"/>
    <property type="project" value="TreeGrafter"/>
</dbReference>
<keyword evidence="8" id="KW-0968">Cytoplasmic vesicle</keyword>
<evidence type="ECO:0000256" key="11">
    <source>
        <dbReference type="ARBA" id="ARBA00069352"/>
    </source>
</evidence>
<dbReference type="InterPro" id="IPR027267">
    <property type="entry name" value="AH/BAR_dom_sf"/>
</dbReference>
<feature type="coiled-coil region" evidence="13">
    <location>
        <begin position="152"/>
        <end position="186"/>
    </location>
</feature>
<comment type="function">
    <text evidence="10">May participate in mechanisms of regulated exocytosis in synapses and certain endocrine cell types. May control the properties of the membrane associated cytoskeleton.</text>
</comment>
<dbReference type="PRINTS" id="PR01251">
    <property type="entry name" value="AMPHIPHYSIN"/>
</dbReference>
<keyword evidence="7" id="KW-0206">Cytoskeleton</keyword>
<organism evidence="17 18">
    <name type="scientific">Notechis scutatus</name>
    <name type="common">mainland tiger snake</name>
    <dbReference type="NCBI Taxonomy" id="8663"/>
    <lineage>
        <taxon>Eukaryota</taxon>
        <taxon>Metazoa</taxon>
        <taxon>Chordata</taxon>
        <taxon>Craniata</taxon>
        <taxon>Vertebrata</taxon>
        <taxon>Euteleostomi</taxon>
        <taxon>Lepidosauria</taxon>
        <taxon>Squamata</taxon>
        <taxon>Bifurcata</taxon>
        <taxon>Unidentata</taxon>
        <taxon>Episquamata</taxon>
        <taxon>Toxicofera</taxon>
        <taxon>Serpentes</taxon>
        <taxon>Colubroidea</taxon>
        <taxon>Elapidae</taxon>
        <taxon>Hydrophiinae</taxon>
        <taxon>Notechis</taxon>
    </lineage>
</organism>
<protein>
    <recommendedName>
        <fullName evidence="11">Amphiphysin</fullName>
    </recommendedName>
</protein>
<keyword evidence="17" id="KW-1185">Reference proteome</keyword>
<evidence type="ECO:0000256" key="8">
    <source>
        <dbReference type="ARBA" id="ARBA00023329"/>
    </source>
</evidence>
<proteinExistence type="predicted"/>
<dbReference type="InterPro" id="IPR001452">
    <property type="entry name" value="SH3_domain"/>
</dbReference>
<dbReference type="InterPro" id="IPR003017">
    <property type="entry name" value="Amphiphysin_1"/>
</dbReference>
<evidence type="ECO:0000256" key="2">
    <source>
        <dbReference type="ARBA" id="ARBA00022443"/>
    </source>
</evidence>
<keyword evidence="4" id="KW-0770">Synapse</keyword>
<dbReference type="GO" id="GO:0005543">
    <property type="term" value="F:phospholipid binding"/>
    <property type="evidence" value="ECO:0007669"/>
    <property type="project" value="TreeGrafter"/>
</dbReference>
<evidence type="ECO:0000256" key="10">
    <source>
        <dbReference type="ARBA" id="ARBA00058978"/>
    </source>
</evidence>
<gene>
    <name evidence="18" type="primary">AMPH</name>
</gene>
<dbReference type="RefSeq" id="XP_026530623.1">
    <property type="nucleotide sequence ID" value="XM_026674838.1"/>
</dbReference>
<dbReference type="Pfam" id="PF14604">
    <property type="entry name" value="SH3_9"/>
    <property type="match status" value="1"/>
</dbReference>
<keyword evidence="6" id="KW-0472">Membrane</keyword>
<dbReference type="FunFam" id="2.30.30.40:FF:000103">
    <property type="entry name" value="Amphiphysin"/>
    <property type="match status" value="1"/>
</dbReference>
<evidence type="ECO:0000256" key="12">
    <source>
        <dbReference type="PROSITE-ProRule" id="PRU00192"/>
    </source>
</evidence>
<evidence type="ECO:0000313" key="18">
    <source>
        <dbReference type="RefSeq" id="XP_026530623.1"/>
    </source>
</evidence>
<evidence type="ECO:0000256" key="14">
    <source>
        <dbReference type="SAM" id="MobiDB-lite"/>
    </source>
</evidence>
<dbReference type="GeneID" id="113416779"/>
<evidence type="ECO:0000259" key="15">
    <source>
        <dbReference type="PROSITE" id="PS50002"/>
    </source>
</evidence>
<dbReference type="GO" id="GO:0030672">
    <property type="term" value="C:synaptic vesicle membrane"/>
    <property type="evidence" value="ECO:0007669"/>
    <property type="project" value="UniProtKB-SubCell"/>
</dbReference>
<dbReference type="PROSITE" id="PS50002">
    <property type="entry name" value="SH3"/>
    <property type="match status" value="1"/>
</dbReference>
<feature type="region of interest" description="Disordered" evidence="14">
    <location>
        <begin position="245"/>
        <end position="311"/>
    </location>
</feature>